<organism evidence="3 4">
    <name type="scientific">Deinococcus radiopugnans ATCC 19172</name>
    <dbReference type="NCBI Taxonomy" id="585398"/>
    <lineage>
        <taxon>Bacteria</taxon>
        <taxon>Thermotogati</taxon>
        <taxon>Deinococcota</taxon>
        <taxon>Deinococci</taxon>
        <taxon>Deinococcales</taxon>
        <taxon>Deinococcaceae</taxon>
        <taxon>Deinococcus</taxon>
    </lineage>
</organism>
<proteinExistence type="predicted"/>
<accession>A0A5C4XNF6</accession>
<feature type="signal peptide" evidence="1">
    <location>
        <begin position="1"/>
        <end position="19"/>
    </location>
</feature>
<protein>
    <recommendedName>
        <fullName evidence="6">DUF4177 domain-containing protein</fullName>
    </recommendedName>
</protein>
<keyword evidence="5" id="KW-1185">Reference proteome</keyword>
<keyword evidence="1" id="KW-0732">Signal</keyword>
<evidence type="ECO:0000313" key="5">
    <source>
        <dbReference type="Proteomes" id="UP000629870"/>
    </source>
</evidence>
<dbReference type="OrthoDB" id="9181599at2"/>
<sequence length="122" mass="14104">MKRLLLPLLLLSLPSMAQATQWEYATYIQLAARNSDDLKNGNIYSWSSPGTDVGSDDFPTFMEKLTKGKSTSFFFPEFLNFVGRDGWELVSVYEDQQDKIEALTDPRKIQRQWFIFKRPAAK</sequence>
<evidence type="ECO:0000313" key="4">
    <source>
        <dbReference type="Proteomes" id="UP000313988"/>
    </source>
</evidence>
<dbReference type="Proteomes" id="UP000629870">
    <property type="component" value="Unassembled WGS sequence"/>
</dbReference>
<gene>
    <name evidence="3" type="ORF">FHR04_19785</name>
    <name evidence="2" type="ORF">HNQ04_004025</name>
</gene>
<feature type="chain" id="PRO_5022725283" description="DUF4177 domain-containing protein" evidence="1">
    <location>
        <begin position="20"/>
        <end position="122"/>
    </location>
</feature>
<evidence type="ECO:0000313" key="2">
    <source>
        <dbReference type="EMBL" id="MBB6018744.1"/>
    </source>
</evidence>
<dbReference type="EMBL" id="JACHEW010000041">
    <property type="protein sequence ID" value="MBB6018744.1"/>
    <property type="molecule type" value="Genomic_DNA"/>
</dbReference>
<reference evidence="2 5" key="2">
    <citation type="submission" date="2020-08" db="EMBL/GenBank/DDBJ databases">
        <title>Genomic Encyclopedia of Type Strains, Phase IV (KMG-IV): sequencing the most valuable type-strain genomes for metagenomic binning, comparative biology and taxonomic classification.</title>
        <authorList>
            <person name="Goeker M."/>
        </authorList>
    </citation>
    <scope>NUCLEOTIDE SEQUENCE [LARGE SCALE GENOMIC DNA]</scope>
    <source>
        <strain evidence="2 5">DSM 12027</strain>
    </source>
</reference>
<dbReference type="AlphaFoldDB" id="A0A5C4XNF6"/>
<dbReference type="Proteomes" id="UP000313988">
    <property type="component" value="Unassembled WGS sequence"/>
</dbReference>
<dbReference type="RefSeq" id="WP_139404908.1">
    <property type="nucleotide sequence ID" value="NZ_JACHEW010000041.1"/>
</dbReference>
<evidence type="ECO:0000313" key="3">
    <source>
        <dbReference type="EMBL" id="TNM64381.1"/>
    </source>
</evidence>
<name>A0A5C4XNF6_9DEIO</name>
<evidence type="ECO:0000256" key="1">
    <source>
        <dbReference type="SAM" id="SignalP"/>
    </source>
</evidence>
<comment type="caution">
    <text evidence="3">The sequence shown here is derived from an EMBL/GenBank/DDBJ whole genome shotgun (WGS) entry which is preliminary data.</text>
</comment>
<evidence type="ECO:0008006" key="6">
    <source>
        <dbReference type="Google" id="ProtNLM"/>
    </source>
</evidence>
<dbReference type="EMBL" id="VDMO01000041">
    <property type="protein sequence ID" value="TNM64381.1"/>
    <property type="molecule type" value="Genomic_DNA"/>
</dbReference>
<reference evidence="3 4" key="1">
    <citation type="submission" date="2019-06" db="EMBL/GenBank/DDBJ databases">
        <title>Genome sequence of Deinococcus radiopugnans ATCC 19172.</title>
        <authorList>
            <person name="Maclea K.S."/>
            <person name="Maynard C.R."/>
        </authorList>
    </citation>
    <scope>NUCLEOTIDE SEQUENCE [LARGE SCALE GENOMIC DNA]</scope>
    <source>
        <strain evidence="3 4">ATCC 19172</strain>
    </source>
</reference>